<dbReference type="STRING" id="6573.A0A210Q9U0"/>
<reference evidence="1 2" key="1">
    <citation type="journal article" date="2017" name="Nat. Ecol. Evol.">
        <title>Scallop genome provides insights into evolution of bilaterian karyotype and development.</title>
        <authorList>
            <person name="Wang S."/>
            <person name="Zhang J."/>
            <person name="Jiao W."/>
            <person name="Li J."/>
            <person name="Xun X."/>
            <person name="Sun Y."/>
            <person name="Guo X."/>
            <person name="Huan P."/>
            <person name="Dong B."/>
            <person name="Zhang L."/>
            <person name="Hu X."/>
            <person name="Sun X."/>
            <person name="Wang J."/>
            <person name="Zhao C."/>
            <person name="Wang Y."/>
            <person name="Wang D."/>
            <person name="Huang X."/>
            <person name="Wang R."/>
            <person name="Lv J."/>
            <person name="Li Y."/>
            <person name="Zhang Z."/>
            <person name="Liu B."/>
            <person name="Lu W."/>
            <person name="Hui Y."/>
            <person name="Liang J."/>
            <person name="Zhou Z."/>
            <person name="Hou R."/>
            <person name="Li X."/>
            <person name="Liu Y."/>
            <person name="Li H."/>
            <person name="Ning X."/>
            <person name="Lin Y."/>
            <person name="Zhao L."/>
            <person name="Xing Q."/>
            <person name="Dou J."/>
            <person name="Li Y."/>
            <person name="Mao J."/>
            <person name="Guo H."/>
            <person name="Dou H."/>
            <person name="Li T."/>
            <person name="Mu C."/>
            <person name="Jiang W."/>
            <person name="Fu Q."/>
            <person name="Fu X."/>
            <person name="Miao Y."/>
            <person name="Liu J."/>
            <person name="Yu Q."/>
            <person name="Li R."/>
            <person name="Liao H."/>
            <person name="Li X."/>
            <person name="Kong Y."/>
            <person name="Jiang Z."/>
            <person name="Chourrout D."/>
            <person name="Li R."/>
            <person name="Bao Z."/>
        </authorList>
    </citation>
    <scope>NUCLEOTIDE SEQUENCE [LARGE SCALE GENOMIC DNA]</scope>
    <source>
        <strain evidence="1 2">PY_sf001</strain>
    </source>
</reference>
<gene>
    <name evidence="1" type="ORF">KP79_PYT10280</name>
</gene>
<name>A0A210Q9U0_MIZYE</name>
<proteinExistence type="predicted"/>
<dbReference type="AlphaFoldDB" id="A0A210Q9U0"/>
<dbReference type="Proteomes" id="UP000242188">
    <property type="component" value="Unassembled WGS sequence"/>
</dbReference>
<sequence length="360" mass="41508">MVHQPDTCLAICLENQENVKVIGKHGTRIHRKRHRNQSSSYKTSKYIHLDTSHCQLLKQSFELRGNGQETVFNYLSTLINQGSYKEFEACAVNIRHSQGSNVDMMCILDYLFASRFLHTADVYSAKTYIKSGLKLAQKTQYPKYFTLELFTCQTRMLIIKKKLGKLQNVLDDAKMIIEADPTCCTGRAAGWLYMNDVKNIMVQISMLNTYRSNYPLVYEHLYKHAKDSCQKSLDHFKRDQGKDGPFGIGFALCRLIILLLRCGDKGLYNECMTPDQENVELAGKYLHQLEDSDIPITAFLKVPLLLAKSDYYYRREHIQRALEYAQEAFQLTENNSILEYKEQAQNRVCFLAAKLDAEGK</sequence>
<protein>
    <submittedName>
        <fullName evidence="1">Uncharacterized protein</fullName>
    </submittedName>
</protein>
<organism evidence="1 2">
    <name type="scientific">Mizuhopecten yessoensis</name>
    <name type="common">Japanese scallop</name>
    <name type="synonym">Patinopecten yessoensis</name>
    <dbReference type="NCBI Taxonomy" id="6573"/>
    <lineage>
        <taxon>Eukaryota</taxon>
        <taxon>Metazoa</taxon>
        <taxon>Spiralia</taxon>
        <taxon>Lophotrochozoa</taxon>
        <taxon>Mollusca</taxon>
        <taxon>Bivalvia</taxon>
        <taxon>Autobranchia</taxon>
        <taxon>Pteriomorphia</taxon>
        <taxon>Pectinida</taxon>
        <taxon>Pectinoidea</taxon>
        <taxon>Pectinidae</taxon>
        <taxon>Mizuhopecten</taxon>
    </lineage>
</organism>
<accession>A0A210Q9U0</accession>
<comment type="caution">
    <text evidence="1">The sequence shown here is derived from an EMBL/GenBank/DDBJ whole genome shotgun (WGS) entry which is preliminary data.</text>
</comment>
<evidence type="ECO:0000313" key="1">
    <source>
        <dbReference type="EMBL" id="OWF45510.1"/>
    </source>
</evidence>
<keyword evidence="2" id="KW-1185">Reference proteome</keyword>
<dbReference type="EMBL" id="NEDP02004483">
    <property type="protein sequence ID" value="OWF45510.1"/>
    <property type="molecule type" value="Genomic_DNA"/>
</dbReference>
<dbReference type="OrthoDB" id="6109927at2759"/>
<evidence type="ECO:0000313" key="2">
    <source>
        <dbReference type="Proteomes" id="UP000242188"/>
    </source>
</evidence>